<dbReference type="InterPro" id="IPR036167">
    <property type="entry name" value="tRNA_intron_Endo_cat-like_sf"/>
</dbReference>
<gene>
    <name evidence="7" type="ORF">PHYSODRAFT_331137</name>
</gene>
<feature type="domain" description="tRNA intron endonuclease catalytic" evidence="6">
    <location>
        <begin position="123"/>
        <end position="202"/>
    </location>
</feature>
<dbReference type="CDD" id="cd22363">
    <property type="entry name" value="tRNA-intron_lyase_C"/>
    <property type="match status" value="1"/>
</dbReference>
<dbReference type="GO" id="GO:0003676">
    <property type="term" value="F:nucleic acid binding"/>
    <property type="evidence" value="ECO:0007669"/>
    <property type="project" value="InterPro"/>
</dbReference>
<keyword evidence="3" id="KW-0819">tRNA processing</keyword>
<dbReference type="AlphaFoldDB" id="G4ZGP5"/>
<dbReference type="PANTHER" id="PTHR13070:SF0">
    <property type="entry name" value="TRNA-SPLICING ENDONUCLEASE SUBUNIT SEN34"/>
    <property type="match status" value="1"/>
</dbReference>
<dbReference type="Gene3D" id="3.40.1350.10">
    <property type="match status" value="1"/>
</dbReference>
<evidence type="ECO:0000256" key="2">
    <source>
        <dbReference type="ARBA" id="ARBA00012573"/>
    </source>
</evidence>
<dbReference type="GO" id="GO:0000213">
    <property type="term" value="F:tRNA-intron lyase activity"/>
    <property type="evidence" value="ECO:0007669"/>
    <property type="project" value="UniProtKB-EC"/>
</dbReference>
<dbReference type="GO" id="GO:0000379">
    <property type="term" value="P:tRNA-type intron splice site recognition and cleavage"/>
    <property type="evidence" value="ECO:0007669"/>
    <property type="project" value="TreeGrafter"/>
</dbReference>
<keyword evidence="4" id="KW-0456">Lyase</keyword>
<dbReference type="EMBL" id="JH159154">
    <property type="protein sequence ID" value="EGZ17127.1"/>
    <property type="molecule type" value="Genomic_DNA"/>
</dbReference>
<dbReference type="GeneID" id="20646235"/>
<dbReference type="NCBIfam" id="TIGR00324">
    <property type="entry name" value="endA"/>
    <property type="match status" value="1"/>
</dbReference>
<evidence type="ECO:0000256" key="3">
    <source>
        <dbReference type="ARBA" id="ARBA00022694"/>
    </source>
</evidence>
<keyword evidence="8" id="KW-1185">Reference proteome</keyword>
<dbReference type="Proteomes" id="UP000002640">
    <property type="component" value="Unassembled WGS sequence"/>
</dbReference>
<evidence type="ECO:0000313" key="8">
    <source>
        <dbReference type="Proteomes" id="UP000002640"/>
    </source>
</evidence>
<reference evidence="7 8" key="1">
    <citation type="journal article" date="2006" name="Science">
        <title>Phytophthora genome sequences uncover evolutionary origins and mechanisms of pathogenesis.</title>
        <authorList>
            <person name="Tyler B.M."/>
            <person name="Tripathy S."/>
            <person name="Zhang X."/>
            <person name="Dehal P."/>
            <person name="Jiang R.H."/>
            <person name="Aerts A."/>
            <person name="Arredondo F.D."/>
            <person name="Baxter L."/>
            <person name="Bensasson D."/>
            <person name="Beynon J.L."/>
            <person name="Chapman J."/>
            <person name="Damasceno C.M."/>
            <person name="Dorrance A.E."/>
            <person name="Dou D."/>
            <person name="Dickerman A.W."/>
            <person name="Dubchak I.L."/>
            <person name="Garbelotto M."/>
            <person name="Gijzen M."/>
            <person name="Gordon S.G."/>
            <person name="Govers F."/>
            <person name="Grunwald N.J."/>
            <person name="Huang W."/>
            <person name="Ivors K.L."/>
            <person name="Jones R.W."/>
            <person name="Kamoun S."/>
            <person name="Krampis K."/>
            <person name="Lamour K.H."/>
            <person name="Lee M.K."/>
            <person name="McDonald W.H."/>
            <person name="Medina M."/>
            <person name="Meijer H.J."/>
            <person name="Nordberg E.K."/>
            <person name="Maclean D.J."/>
            <person name="Ospina-Giraldo M.D."/>
            <person name="Morris P.F."/>
            <person name="Phuntumart V."/>
            <person name="Putnam N.H."/>
            <person name="Rash S."/>
            <person name="Rose J.K."/>
            <person name="Sakihama Y."/>
            <person name="Salamov A.A."/>
            <person name="Savidor A."/>
            <person name="Scheuring C.F."/>
            <person name="Smith B.M."/>
            <person name="Sobral B.W."/>
            <person name="Terry A."/>
            <person name="Torto-Alalibo T.A."/>
            <person name="Win J."/>
            <person name="Xu Z."/>
            <person name="Zhang H."/>
            <person name="Grigoriev I.V."/>
            <person name="Rokhsar D.S."/>
            <person name="Boore J.L."/>
        </authorList>
    </citation>
    <scope>NUCLEOTIDE SEQUENCE [LARGE SCALE GENOMIC DNA]</scope>
    <source>
        <strain evidence="7 8">P6497</strain>
    </source>
</reference>
<dbReference type="PANTHER" id="PTHR13070">
    <property type="entry name" value="TRNA-SPLICING ENDONUCLEASE SUBUNIT SEN34-RELATED"/>
    <property type="match status" value="1"/>
</dbReference>
<evidence type="ECO:0000259" key="6">
    <source>
        <dbReference type="Pfam" id="PF01974"/>
    </source>
</evidence>
<dbReference type="RefSeq" id="XP_009526185.1">
    <property type="nucleotide sequence ID" value="XM_009527890.1"/>
</dbReference>
<comment type="catalytic activity">
    <reaction evidence="5">
        <text>pretRNA = a 3'-half-tRNA molecule with a 5'-OH end + a 5'-half-tRNA molecule with a 2',3'-cyclic phosphate end + an intron with a 2',3'-cyclic phosphate and a 5'-hydroxyl terminus.</text>
        <dbReference type="EC" id="4.6.1.16"/>
    </reaction>
</comment>
<sequence>MALAMVMEASDADAIYALVTDPQQIAFLQLECRLYGSPDGVAPTAAAAPPRLRLALEEMALGVVKGFLRLETPGVDSTVYGGVEEKSRTLVDQITEELRGDAWQREDIDGDGVTWRLSSRRRTRLRVFRDLWERGYVVTFGSKFGADFLVYKDDPKKTHAVALVVVKDYEEEFARVDLVSFCRVAKMVKKKLLFACVRTNGEDKKGDEKKDGSGSEAQSVVYISLTHALLVSRQEASAEE</sequence>
<dbReference type="STRING" id="1094619.G4ZGP5"/>
<dbReference type="SUPFAM" id="SSF53032">
    <property type="entry name" value="tRNA-intron endonuclease catalytic domain-like"/>
    <property type="match status" value="1"/>
</dbReference>
<proteinExistence type="inferred from homology"/>
<evidence type="ECO:0000256" key="5">
    <source>
        <dbReference type="ARBA" id="ARBA00034031"/>
    </source>
</evidence>
<dbReference type="InterPro" id="IPR011856">
    <property type="entry name" value="tRNA_endonuc-like_dom_sf"/>
</dbReference>
<protein>
    <recommendedName>
        <fullName evidence="2">tRNA-intron lyase</fullName>
        <ecNumber evidence="2">4.6.1.16</ecNumber>
    </recommendedName>
</protein>
<dbReference type="GO" id="GO:0005634">
    <property type="term" value="C:nucleus"/>
    <property type="evidence" value="ECO:0007669"/>
    <property type="project" value="UniProtKB-ARBA"/>
</dbReference>
<accession>G4ZGP5</accession>
<organism evidence="7 8">
    <name type="scientific">Phytophthora sojae (strain P6497)</name>
    <name type="common">Soybean stem and root rot agent</name>
    <name type="synonym">Phytophthora megasperma f. sp. glycines</name>
    <dbReference type="NCBI Taxonomy" id="1094619"/>
    <lineage>
        <taxon>Eukaryota</taxon>
        <taxon>Sar</taxon>
        <taxon>Stramenopiles</taxon>
        <taxon>Oomycota</taxon>
        <taxon>Peronosporomycetes</taxon>
        <taxon>Peronosporales</taxon>
        <taxon>Peronosporaceae</taxon>
        <taxon>Phytophthora</taxon>
    </lineage>
</organism>
<evidence type="ECO:0000313" key="7">
    <source>
        <dbReference type="EMBL" id="EGZ17127.1"/>
    </source>
</evidence>
<evidence type="ECO:0000256" key="4">
    <source>
        <dbReference type="ARBA" id="ARBA00023239"/>
    </source>
</evidence>
<dbReference type="InterPro" id="IPR006676">
    <property type="entry name" value="tRNA_splic"/>
</dbReference>
<comment type="similarity">
    <text evidence="1">Belongs to the tRNA-intron endonuclease family.</text>
</comment>
<dbReference type="EC" id="4.6.1.16" evidence="2"/>
<dbReference type="Pfam" id="PF01974">
    <property type="entry name" value="tRNA_int_endo"/>
    <property type="match status" value="1"/>
</dbReference>
<dbReference type="InParanoid" id="G4ZGP5"/>
<dbReference type="InterPro" id="IPR006677">
    <property type="entry name" value="tRNA_intron_Endonuc_cat-like"/>
</dbReference>
<dbReference type="OMA" id="LEVTCAF"/>
<dbReference type="SMR" id="G4ZGP5"/>
<evidence type="ECO:0000256" key="1">
    <source>
        <dbReference type="ARBA" id="ARBA00008078"/>
    </source>
</evidence>
<name>G4ZGP5_PHYSP</name>
<dbReference type="KEGG" id="psoj:PHYSODRAFT_331137"/>